<dbReference type="Proteomes" id="UP000221860">
    <property type="component" value="Unassembled WGS sequence"/>
</dbReference>
<organism evidence="2 3">
    <name type="scientific">Limimaricola cinnabarinus</name>
    <dbReference type="NCBI Taxonomy" id="1125964"/>
    <lineage>
        <taxon>Bacteria</taxon>
        <taxon>Pseudomonadati</taxon>
        <taxon>Pseudomonadota</taxon>
        <taxon>Alphaproteobacteria</taxon>
        <taxon>Rhodobacterales</taxon>
        <taxon>Paracoccaceae</taxon>
        <taxon>Limimaricola</taxon>
    </lineage>
</organism>
<gene>
    <name evidence="2" type="ORF">CJ301_00615</name>
</gene>
<keyword evidence="3" id="KW-1185">Reference proteome</keyword>
<dbReference type="InterPro" id="IPR036653">
    <property type="entry name" value="CinA-like_C"/>
</dbReference>
<accession>A0A2G1MJU4</accession>
<feature type="domain" description="CinA C-terminal" evidence="1">
    <location>
        <begin position="6"/>
        <end position="152"/>
    </location>
</feature>
<evidence type="ECO:0000259" key="1">
    <source>
        <dbReference type="Pfam" id="PF02464"/>
    </source>
</evidence>
<evidence type="ECO:0000313" key="3">
    <source>
        <dbReference type="Proteomes" id="UP000221860"/>
    </source>
</evidence>
<dbReference type="AlphaFoldDB" id="A0A2G1MJU4"/>
<dbReference type="RefSeq" id="WP_099273177.1">
    <property type="nucleotide sequence ID" value="NZ_CANMUC010000008.1"/>
</dbReference>
<dbReference type="SUPFAM" id="SSF142433">
    <property type="entry name" value="CinA-like"/>
    <property type="match status" value="1"/>
</dbReference>
<reference evidence="2 3" key="1">
    <citation type="submission" date="2017-08" db="EMBL/GenBank/DDBJ databases">
        <title>Draft Genome Sequence of Loktanella cinnabarina Strain XM1, Isolated from Coastal Surface Water.</title>
        <authorList>
            <person name="Ma R."/>
            <person name="Wang J."/>
            <person name="Wang Q."/>
            <person name="Ma Z."/>
            <person name="Li J."/>
            <person name="Chen L."/>
        </authorList>
    </citation>
    <scope>NUCLEOTIDE SEQUENCE [LARGE SCALE GENOMIC DNA]</scope>
    <source>
        <strain evidence="2 3">XM1</strain>
    </source>
</reference>
<sequence length="159" mass="15817">MGDTARLVNAARAAGLRVATAESCTGGMLAAAITETPGASNVFDWGVVTYSNAAKQALLGVSPATLDAHGAVSVEVAAEMAQGALSASGADIAISITGIAGPGASEYKPEGRVCFGVATAQGCKTELVEFGARGRDTVRALARDHAIAAVIDAITRQDG</sequence>
<dbReference type="InterPro" id="IPR008136">
    <property type="entry name" value="CinA_C"/>
</dbReference>
<dbReference type="EMBL" id="NQWH01000003">
    <property type="protein sequence ID" value="PHP29026.1"/>
    <property type="molecule type" value="Genomic_DNA"/>
</dbReference>
<protein>
    <submittedName>
        <fullName evidence="2">Damage-inducible protein CinA</fullName>
    </submittedName>
</protein>
<comment type="caution">
    <text evidence="2">The sequence shown here is derived from an EMBL/GenBank/DDBJ whole genome shotgun (WGS) entry which is preliminary data.</text>
</comment>
<dbReference type="NCBIfam" id="TIGR00199">
    <property type="entry name" value="PncC_domain"/>
    <property type="match status" value="1"/>
</dbReference>
<proteinExistence type="predicted"/>
<dbReference type="OrthoDB" id="9801454at2"/>
<name>A0A2G1MJU4_9RHOB</name>
<dbReference type="Gene3D" id="3.90.950.20">
    <property type="entry name" value="CinA-like"/>
    <property type="match status" value="1"/>
</dbReference>
<evidence type="ECO:0000313" key="2">
    <source>
        <dbReference type="EMBL" id="PHP29026.1"/>
    </source>
</evidence>
<dbReference type="Pfam" id="PF02464">
    <property type="entry name" value="CinA"/>
    <property type="match status" value="1"/>
</dbReference>